<dbReference type="Pfam" id="PF01381">
    <property type="entry name" value="HTH_3"/>
    <property type="match status" value="1"/>
</dbReference>
<dbReference type="GO" id="GO:0003677">
    <property type="term" value="F:DNA binding"/>
    <property type="evidence" value="ECO:0007669"/>
    <property type="project" value="InterPro"/>
</dbReference>
<evidence type="ECO:0000259" key="1">
    <source>
        <dbReference type="PROSITE" id="PS50943"/>
    </source>
</evidence>
<reference evidence="3" key="1">
    <citation type="submission" date="2017-04" db="EMBL/GenBank/DDBJ databases">
        <authorList>
            <person name="Varghese N."/>
            <person name="Submissions S."/>
        </authorList>
    </citation>
    <scope>NUCLEOTIDE SEQUENCE [LARGE SCALE GENOMIC DNA]</scope>
    <source>
        <strain evidence="3">RKEM611</strain>
    </source>
</reference>
<organism evidence="2 3">
    <name type="scientific">Pseudobacteriovorax antillogorgiicola</name>
    <dbReference type="NCBI Taxonomy" id="1513793"/>
    <lineage>
        <taxon>Bacteria</taxon>
        <taxon>Pseudomonadati</taxon>
        <taxon>Bdellovibrionota</taxon>
        <taxon>Oligoflexia</taxon>
        <taxon>Oligoflexales</taxon>
        <taxon>Pseudobacteriovoracaceae</taxon>
        <taxon>Pseudobacteriovorax</taxon>
    </lineage>
</organism>
<dbReference type="SUPFAM" id="SSF47413">
    <property type="entry name" value="lambda repressor-like DNA-binding domains"/>
    <property type="match status" value="1"/>
</dbReference>
<dbReference type="AlphaFoldDB" id="A0A1Y6B859"/>
<dbReference type="STRING" id="1513793.SAMN06296036_102198"/>
<feature type="domain" description="HTH cro/C1-type" evidence="1">
    <location>
        <begin position="1"/>
        <end position="38"/>
    </location>
</feature>
<evidence type="ECO:0000313" key="2">
    <source>
        <dbReference type="EMBL" id="SME95316.1"/>
    </source>
</evidence>
<dbReference type="InterPro" id="IPR001387">
    <property type="entry name" value="Cro/C1-type_HTH"/>
</dbReference>
<evidence type="ECO:0000313" key="3">
    <source>
        <dbReference type="Proteomes" id="UP000192907"/>
    </source>
</evidence>
<dbReference type="CDD" id="cd00093">
    <property type="entry name" value="HTH_XRE"/>
    <property type="match status" value="1"/>
</dbReference>
<name>A0A1Y6B859_9BACT</name>
<protein>
    <submittedName>
        <fullName evidence="2">Helix-turn-helix</fullName>
    </submittedName>
</protein>
<dbReference type="PROSITE" id="PS50943">
    <property type="entry name" value="HTH_CROC1"/>
    <property type="match status" value="1"/>
</dbReference>
<dbReference type="EMBL" id="FWZT01000002">
    <property type="protein sequence ID" value="SME95316.1"/>
    <property type="molecule type" value="Genomic_DNA"/>
</dbReference>
<dbReference type="InterPro" id="IPR010982">
    <property type="entry name" value="Lambda_DNA-bd_dom_sf"/>
</dbReference>
<accession>A0A1Y6B859</accession>
<dbReference type="Gene3D" id="1.10.260.40">
    <property type="entry name" value="lambda repressor-like DNA-binding domains"/>
    <property type="match status" value="1"/>
</dbReference>
<proteinExistence type="predicted"/>
<sequence>MGKPQSSIARLESGNVRDPRISMFYQAAKALGINPAEILGWAFDQVESSSEGSKEDKDGVYRKLRITLICLSLSNVSRLLKLLKRF</sequence>
<keyword evidence="3" id="KW-1185">Reference proteome</keyword>
<dbReference type="Proteomes" id="UP000192907">
    <property type="component" value="Unassembled WGS sequence"/>
</dbReference>
<gene>
    <name evidence="2" type="ORF">SAMN06296036_102198</name>
</gene>